<reference evidence="2 3" key="1">
    <citation type="submission" date="2018-06" db="EMBL/GenBank/DDBJ databases">
        <title>Genomic Encyclopedia of Archaeal and Bacterial Type Strains, Phase II (KMG-II): from individual species to whole genera.</title>
        <authorList>
            <person name="Goeker M."/>
        </authorList>
    </citation>
    <scope>NUCLEOTIDE SEQUENCE [LARGE SCALE GENOMIC DNA]</scope>
    <source>
        <strain evidence="2 3">DSM 6779</strain>
    </source>
</reference>
<dbReference type="PANTHER" id="PTHR30283">
    <property type="entry name" value="PEROXIDE STRESS RESPONSE PROTEIN YAAA"/>
    <property type="match status" value="1"/>
</dbReference>
<evidence type="ECO:0000313" key="3">
    <source>
        <dbReference type="Proteomes" id="UP000249239"/>
    </source>
</evidence>
<proteinExistence type="inferred from homology"/>
<comment type="similarity">
    <text evidence="1">Belongs to the UPF0246 family.</text>
</comment>
<keyword evidence="3" id="KW-1185">Reference proteome</keyword>
<dbReference type="AlphaFoldDB" id="A0A2W7NI99"/>
<dbReference type="Proteomes" id="UP000249239">
    <property type="component" value="Unassembled WGS sequence"/>
</dbReference>
<accession>A0A2W7NI99</accession>
<dbReference type="GO" id="GO:0033194">
    <property type="term" value="P:response to hydroperoxide"/>
    <property type="evidence" value="ECO:0007669"/>
    <property type="project" value="TreeGrafter"/>
</dbReference>
<organism evidence="2 3">
    <name type="scientific">Breznakibacter xylanolyticus</name>
    <dbReference type="NCBI Taxonomy" id="990"/>
    <lineage>
        <taxon>Bacteria</taxon>
        <taxon>Pseudomonadati</taxon>
        <taxon>Bacteroidota</taxon>
        <taxon>Bacteroidia</taxon>
        <taxon>Marinilabiliales</taxon>
        <taxon>Marinilabiliaceae</taxon>
        <taxon>Breznakibacter</taxon>
    </lineage>
</organism>
<dbReference type="OrthoDB" id="9777133at2"/>
<protein>
    <recommendedName>
        <fullName evidence="1">UPF0246 protein LX69_01899</fullName>
    </recommendedName>
</protein>
<sequence length="255" mass="28709">MIAILSPAKNIDFTPSFVELPLSVPLFSEQANRLAGHLKNYSIEQLVDLYHVNRSIADLNYGRWAHWLQQPAADALRPAVTAFNGEVYRGLDARSLTTAQLTKADKALRILSGLYGVLSPLDGIQAYRLEMGTKIDFDGHRALYPLWRERVTKAIVDAVEASSGDKALVNLASAEYAKVIDQKKLPFPVIDIEFKQEVNGSLKNITVYAKRARGLMARFMVVHNIQCVEHLKAFDSEGYSFSQHHSSQHRWVFLR</sequence>
<dbReference type="Pfam" id="PF03883">
    <property type="entry name" value="H2O2_YaaD"/>
    <property type="match status" value="1"/>
</dbReference>
<evidence type="ECO:0000313" key="2">
    <source>
        <dbReference type="EMBL" id="PZX16404.1"/>
    </source>
</evidence>
<dbReference type="HAMAP" id="MF_00652">
    <property type="entry name" value="UPF0246"/>
    <property type="match status" value="1"/>
</dbReference>
<name>A0A2W7NI99_9BACT</name>
<dbReference type="EMBL" id="QKZK01000013">
    <property type="protein sequence ID" value="PZX16404.1"/>
    <property type="molecule type" value="Genomic_DNA"/>
</dbReference>
<evidence type="ECO:0000256" key="1">
    <source>
        <dbReference type="HAMAP-Rule" id="MF_00652"/>
    </source>
</evidence>
<dbReference type="PANTHER" id="PTHR30283:SF4">
    <property type="entry name" value="PEROXIDE STRESS RESISTANCE PROTEIN YAAA"/>
    <property type="match status" value="1"/>
</dbReference>
<gene>
    <name evidence="2" type="ORF">LX69_01899</name>
</gene>
<dbReference type="InterPro" id="IPR005583">
    <property type="entry name" value="YaaA"/>
</dbReference>
<dbReference type="RefSeq" id="WP_146260700.1">
    <property type="nucleotide sequence ID" value="NZ_QKZK01000013.1"/>
</dbReference>
<dbReference type="NCBIfam" id="NF002542">
    <property type="entry name" value="PRK02101.1-3"/>
    <property type="match status" value="1"/>
</dbReference>
<comment type="caution">
    <text evidence="2">The sequence shown here is derived from an EMBL/GenBank/DDBJ whole genome shotgun (WGS) entry which is preliminary data.</text>
</comment>
<dbReference type="GO" id="GO:0005829">
    <property type="term" value="C:cytosol"/>
    <property type="evidence" value="ECO:0007669"/>
    <property type="project" value="TreeGrafter"/>
</dbReference>